<proteinExistence type="predicted"/>
<sequence length="53" mass="6053">MTFPKANPPKPKYPGKESFVRCPDEKKERVARRDRRKAKGDDGGGPRERESVP</sequence>
<dbReference type="Proteomes" id="UP001177670">
    <property type="component" value="Unassembled WGS sequence"/>
</dbReference>
<feature type="compositionally biased region" description="Basic and acidic residues" evidence="1">
    <location>
        <begin position="14"/>
        <end position="28"/>
    </location>
</feature>
<gene>
    <name evidence="2" type="ORF">K0M31_005479</name>
</gene>
<keyword evidence="3" id="KW-1185">Reference proteome</keyword>
<evidence type="ECO:0000313" key="3">
    <source>
        <dbReference type="Proteomes" id="UP001177670"/>
    </source>
</evidence>
<feature type="compositionally biased region" description="Basic residues" evidence="1">
    <location>
        <begin position="29"/>
        <end position="38"/>
    </location>
</feature>
<feature type="compositionally biased region" description="Pro residues" evidence="1">
    <location>
        <begin position="1"/>
        <end position="12"/>
    </location>
</feature>
<feature type="compositionally biased region" description="Basic and acidic residues" evidence="1">
    <location>
        <begin position="39"/>
        <end position="53"/>
    </location>
</feature>
<accession>A0AA40FVG0</accession>
<name>A0AA40FVG0_9HYME</name>
<evidence type="ECO:0000313" key="2">
    <source>
        <dbReference type="EMBL" id="KAK1125946.1"/>
    </source>
</evidence>
<feature type="region of interest" description="Disordered" evidence="1">
    <location>
        <begin position="1"/>
        <end position="53"/>
    </location>
</feature>
<organism evidence="2 3">
    <name type="scientific">Melipona bicolor</name>
    <dbReference type="NCBI Taxonomy" id="60889"/>
    <lineage>
        <taxon>Eukaryota</taxon>
        <taxon>Metazoa</taxon>
        <taxon>Ecdysozoa</taxon>
        <taxon>Arthropoda</taxon>
        <taxon>Hexapoda</taxon>
        <taxon>Insecta</taxon>
        <taxon>Pterygota</taxon>
        <taxon>Neoptera</taxon>
        <taxon>Endopterygota</taxon>
        <taxon>Hymenoptera</taxon>
        <taxon>Apocrita</taxon>
        <taxon>Aculeata</taxon>
        <taxon>Apoidea</taxon>
        <taxon>Anthophila</taxon>
        <taxon>Apidae</taxon>
        <taxon>Melipona</taxon>
    </lineage>
</organism>
<protein>
    <submittedName>
        <fullName evidence="2">Uncharacterized protein</fullName>
    </submittedName>
</protein>
<reference evidence="2" key="1">
    <citation type="submission" date="2021-10" db="EMBL/GenBank/DDBJ databases">
        <title>Melipona bicolor Genome sequencing and assembly.</title>
        <authorList>
            <person name="Araujo N.S."/>
            <person name="Arias M.C."/>
        </authorList>
    </citation>
    <scope>NUCLEOTIDE SEQUENCE</scope>
    <source>
        <strain evidence="2">USP_2M_L1-L4_2017</strain>
        <tissue evidence="2">Whole body</tissue>
    </source>
</reference>
<evidence type="ECO:0000256" key="1">
    <source>
        <dbReference type="SAM" id="MobiDB-lite"/>
    </source>
</evidence>
<dbReference type="AlphaFoldDB" id="A0AA40FVG0"/>
<dbReference type="EMBL" id="JAHYIQ010000015">
    <property type="protein sequence ID" value="KAK1125946.1"/>
    <property type="molecule type" value="Genomic_DNA"/>
</dbReference>
<comment type="caution">
    <text evidence="2">The sequence shown here is derived from an EMBL/GenBank/DDBJ whole genome shotgun (WGS) entry which is preliminary data.</text>
</comment>